<dbReference type="Proteomes" id="UP000663879">
    <property type="component" value="Unassembled WGS sequence"/>
</dbReference>
<reference evidence="2" key="1">
    <citation type="submission" date="2021-02" db="EMBL/GenBank/DDBJ databases">
        <authorList>
            <person name="Nowell W R."/>
        </authorList>
    </citation>
    <scope>NUCLEOTIDE SEQUENCE</scope>
    <source>
        <strain evidence="2">Ploen Becks lab</strain>
    </source>
</reference>
<dbReference type="Pfam" id="PF04577">
    <property type="entry name" value="Glyco_transf_61"/>
    <property type="match status" value="1"/>
</dbReference>
<proteinExistence type="predicted"/>
<gene>
    <name evidence="2" type="ORF">OXX778_LOCUS9064</name>
</gene>
<organism evidence="2 3">
    <name type="scientific">Brachionus calyciflorus</name>
    <dbReference type="NCBI Taxonomy" id="104777"/>
    <lineage>
        <taxon>Eukaryota</taxon>
        <taxon>Metazoa</taxon>
        <taxon>Spiralia</taxon>
        <taxon>Gnathifera</taxon>
        <taxon>Rotifera</taxon>
        <taxon>Eurotatoria</taxon>
        <taxon>Monogononta</taxon>
        <taxon>Pseudotrocha</taxon>
        <taxon>Ploima</taxon>
        <taxon>Brachionidae</taxon>
        <taxon>Brachionus</taxon>
    </lineage>
</organism>
<sequence>MSFLEQINLISQTKLLIGIHGPSLTNIAFLPPEAVVIELITSRSPFYTVYDQIAIKSGHYYYRFLCDWVETATNETIFECLKNKECNKENENYSFKVDITKFSFVADQVKELL</sequence>
<comment type="caution">
    <text evidence="2">The sequence shown here is derived from an EMBL/GenBank/DDBJ whole genome shotgun (WGS) entry which is preliminary data.</text>
</comment>
<dbReference type="OrthoDB" id="529273at2759"/>
<dbReference type="EMBL" id="CAJNOC010001308">
    <property type="protein sequence ID" value="CAF0853314.1"/>
    <property type="molecule type" value="Genomic_DNA"/>
</dbReference>
<evidence type="ECO:0000259" key="1">
    <source>
        <dbReference type="Pfam" id="PF04577"/>
    </source>
</evidence>
<dbReference type="AlphaFoldDB" id="A0A813WCM0"/>
<evidence type="ECO:0000313" key="2">
    <source>
        <dbReference type="EMBL" id="CAF0853314.1"/>
    </source>
</evidence>
<accession>A0A813WCM0</accession>
<evidence type="ECO:0000313" key="3">
    <source>
        <dbReference type="Proteomes" id="UP000663879"/>
    </source>
</evidence>
<keyword evidence="3" id="KW-1185">Reference proteome</keyword>
<name>A0A813WCM0_9BILA</name>
<feature type="domain" description="Glycosyltransferase 61 catalytic" evidence="1">
    <location>
        <begin position="1"/>
        <end position="37"/>
    </location>
</feature>
<dbReference type="InterPro" id="IPR049625">
    <property type="entry name" value="Glyco_transf_61_cat"/>
</dbReference>
<protein>
    <recommendedName>
        <fullName evidence="1">Glycosyltransferase 61 catalytic domain-containing protein</fullName>
    </recommendedName>
</protein>
<dbReference type="GO" id="GO:0016757">
    <property type="term" value="F:glycosyltransferase activity"/>
    <property type="evidence" value="ECO:0007669"/>
    <property type="project" value="InterPro"/>
</dbReference>